<evidence type="ECO:0000313" key="1">
    <source>
        <dbReference type="EMBL" id="OHB02715.1"/>
    </source>
</evidence>
<protein>
    <submittedName>
        <fullName evidence="1">Uncharacterized protein</fullName>
    </submittedName>
</protein>
<name>A0A1G2TZH5_9BACT</name>
<sequence length="89" mass="10391">MNEEKLVKLLKEHFPTKKEFGDLAHTVNGISEEIKTIKFDIKEIRNDIEEIKPSIKALDKILEENPIERIGRLEKHNNLPIFIPTSQED</sequence>
<dbReference type="EMBL" id="MHWB01000002">
    <property type="protein sequence ID" value="OHB02715.1"/>
    <property type="molecule type" value="Genomic_DNA"/>
</dbReference>
<accession>A0A1G2TZH5</accession>
<proteinExistence type="predicted"/>
<gene>
    <name evidence="1" type="ORF">A3A96_02605</name>
</gene>
<dbReference type="STRING" id="1802758.A3A96_02605"/>
<dbReference type="AlphaFoldDB" id="A0A1G2TZH5"/>
<evidence type="ECO:0000313" key="2">
    <source>
        <dbReference type="Proteomes" id="UP000177707"/>
    </source>
</evidence>
<dbReference type="Proteomes" id="UP000177707">
    <property type="component" value="Unassembled WGS sequence"/>
</dbReference>
<organism evidence="1 2">
    <name type="scientific">Candidatus Zambryskibacteria bacterium RIFCSPLOWO2_01_FULL_39_39</name>
    <dbReference type="NCBI Taxonomy" id="1802758"/>
    <lineage>
        <taxon>Bacteria</taxon>
        <taxon>Candidatus Zambryskiibacteriota</taxon>
    </lineage>
</organism>
<comment type="caution">
    <text evidence="1">The sequence shown here is derived from an EMBL/GenBank/DDBJ whole genome shotgun (WGS) entry which is preliminary data.</text>
</comment>
<reference evidence="1 2" key="1">
    <citation type="journal article" date="2016" name="Nat. Commun.">
        <title>Thousands of microbial genomes shed light on interconnected biogeochemical processes in an aquifer system.</title>
        <authorList>
            <person name="Anantharaman K."/>
            <person name="Brown C.T."/>
            <person name="Hug L.A."/>
            <person name="Sharon I."/>
            <person name="Castelle C.J."/>
            <person name="Probst A.J."/>
            <person name="Thomas B.C."/>
            <person name="Singh A."/>
            <person name="Wilkins M.J."/>
            <person name="Karaoz U."/>
            <person name="Brodie E.L."/>
            <person name="Williams K.H."/>
            <person name="Hubbard S.S."/>
            <person name="Banfield J.F."/>
        </authorList>
    </citation>
    <scope>NUCLEOTIDE SEQUENCE [LARGE SCALE GENOMIC DNA]</scope>
</reference>